<evidence type="ECO:0008006" key="3">
    <source>
        <dbReference type="Google" id="ProtNLM"/>
    </source>
</evidence>
<organism evidence="1 2">
    <name type="scientific">Haloferula rosea</name>
    <dbReference type="NCBI Taxonomy" id="490093"/>
    <lineage>
        <taxon>Bacteria</taxon>
        <taxon>Pseudomonadati</taxon>
        <taxon>Verrucomicrobiota</taxon>
        <taxon>Verrucomicrobiia</taxon>
        <taxon>Verrucomicrobiales</taxon>
        <taxon>Verrucomicrobiaceae</taxon>
        <taxon>Haloferula</taxon>
    </lineage>
</organism>
<accession>A0A934REC6</accession>
<dbReference type="Gene3D" id="1.25.40.10">
    <property type="entry name" value="Tetratricopeptide repeat domain"/>
    <property type="match status" value="1"/>
</dbReference>
<comment type="caution">
    <text evidence="1">The sequence shown here is derived from an EMBL/GenBank/DDBJ whole genome shotgun (WGS) entry which is preliminary data.</text>
</comment>
<protein>
    <recommendedName>
        <fullName evidence="3">Tetratricopeptide repeat protein</fullName>
    </recommendedName>
</protein>
<proteinExistence type="predicted"/>
<keyword evidence="2" id="KW-1185">Reference proteome</keyword>
<gene>
    <name evidence="1" type="ORF">JIN81_07505</name>
</gene>
<dbReference type="InterPro" id="IPR011990">
    <property type="entry name" value="TPR-like_helical_dom_sf"/>
</dbReference>
<evidence type="ECO:0000313" key="2">
    <source>
        <dbReference type="Proteomes" id="UP000658278"/>
    </source>
</evidence>
<dbReference type="Proteomes" id="UP000658278">
    <property type="component" value="Unassembled WGS sequence"/>
</dbReference>
<dbReference type="RefSeq" id="WP_200278210.1">
    <property type="nucleotide sequence ID" value="NZ_JAENII010000004.1"/>
</dbReference>
<dbReference type="SUPFAM" id="SSF48452">
    <property type="entry name" value="TPR-like"/>
    <property type="match status" value="1"/>
</dbReference>
<sequence length="306" mass="34575">MFSNLRRTLLAAGLLLVAGIVRMPVEQALTEELRAQSLLQKPLNLETRKKVGQGFWAVSLGGLRTLVATVLNLRAYGFFEGQKWEKVADTYDTIVQLAPNSAYYWDAGAWHMAYNAASHYQIDASLPEIRAKAEWRKWVLRGTAFLEEGTRQNPENALLWRQLGWLYSDPNKLVDYEKAAEAYGKAVEIGGTLPYVARAYVYALARTEDGVDEALPLVRRLQKEPGGNVPTLMSLRFALEMREQPDRDAHLLALDLFGDSERAYELLGNYYLSSSEGFPMNGVAAEVRRLERELKVPSERSIFNQE</sequence>
<dbReference type="EMBL" id="JAENII010000004">
    <property type="protein sequence ID" value="MBK1826860.1"/>
    <property type="molecule type" value="Genomic_DNA"/>
</dbReference>
<reference evidence="1" key="1">
    <citation type="submission" date="2021-01" db="EMBL/GenBank/DDBJ databases">
        <title>Modified the classification status of verrucomicrobia.</title>
        <authorList>
            <person name="Feng X."/>
        </authorList>
    </citation>
    <scope>NUCLEOTIDE SEQUENCE</scope>
    <source>
        <strain evidence="1">KCTC 22201</strain>
    </source>
</reference>
<dbReference type="AlphaFoldDB" id="A0A934REC6"/>
<name>A0A934REC6_9BACT</name>
<evidence type="ECO:0000313" key="1">
    <source>
        <dbReference type="EMBL" id="MBK1826860.1"/>
    </source>
</evidence>